<sequence length="304" mass="33021">MNYKHLHYFWTVVHAGGVAKASERLHLTPQTLSGQIKALEGRLGRPLLRKAGRGVEPTEAGRLVLRYADEIFALGTALQEALHSGREGPWQSTFRVGIVDSVPKAVAYKVLEPSLAATPQARLVCHEGKLTALLAELAVHRLDLIVSDVPLPAGVSIKAFTHLLGSSAISFFAAPALLRRCGLSLRQARARFPACLAQLPLLLPGQDCAVRPRLDAWLREQGLMPRVAAEFDDSALAKAFGREGLGVIAGPAVLEGEIARQYQVDRLGAASDLLEEFYVLSVERRLTHPGVLAITQAARRDLFR</sequence>
<name>A0ABW0NGF4_9BURK</name>
<dbReference type="Gene3D" id="3.40.190.290">
    <property type="match status" value="1"/>
</dbReference>
<dbReference type="PANTHER" id="PTHR30293:SF2">
    <property type="entry name" value="TRANSCRIPTIONAL ACTIVATOR PROTEIN NHAR"/>
    <property type="match status" value="1"/>
</dbReference>
<dbReference type="SUPFAM" id="SSF53850">
    <property type="entry name" value="Periplasmic binding protein-like II"/>
    <property type="match status" value="1"/>
</dbReference>
<dbReference type="Pfam" id="PF03466">
    <property type="entry name" value="LysR_substrate"/>
    <property type="match status" value="1"/>
</dbReference>
<evidence type="ECO:0000256" key="1">
    <source>
        <dbReference type="ARBA" id="ARBA00009437"/>
    </source>
</evidence>
<reference evidence="8" key="1">
    <citation type="journal article" date="2019" name="Int. J. Syst. Evol. Microbiol.">
        <title>The Global Catalogue of Microorganisms (GCM) 10K type strain sequencing project: providing services to taxonomists for standard genome sequencing and annotation.</title>
        <authorList>
            <consortium name="The Broad Institute Genomics Platform"/>
            <consortium name="The Broad Institute Genome Sequencing Center for Infectious Disease"/>
            <person name="Wu L."/>
            <person name="Ma J."/>
        </authorList>
    </citation>
    <scope>NUCLEOTIDE SEQUENCE [LARGE SCALE GENOMIC DNA]</scope>
    <source>
        <strain evidence="8">CCUG 57401</strain>
    </source>
</reference>
<evidence type="ECO:0000256" key="4">
    <source>
        <dbReference type="ARBA" id="ARBA00023159"/>
    </source>
</evidence>
<keyword evidence="5" id="KW-0804">Transcription</keyword>
<dbReference type="EMBL" id="JBHSMF010000009">
    <property type="protein sequence ID" value="MFC5499016.1"/>
    <property type="molecule type" value="Genomic_DNA"/>
</dbReference>
<dbReference type="InterPro" id="IPR005119">
    <property type="entry name" value="LysR_subst-bd"/>
</dbReference>
<dbReference type="InterPro" id="IPR000847">
    <property type="entry name" value="LysR_HTH_N"/>
</dbReference>
<feature type="domain" description="HTH lysR-type" evidence="6">
    <location>
        <begin position="1"/>
        <end position="58"/>
    </location>
</feature>
<dbReference type="PROSITE" id="PS50931">
    <property type="entry name" value="HTH_LYSR"/>
    <property type="match status" value="1"/>
</dbReference>
<organism evidence="7 8">
    <name type="scientific">Caenimonas terrae</name>
    <dbReference type="NCBI Taxonomy" id="696074"/>
    <lineage>
        <taxon>Bacteria</taxon>
        <taxon>Pseudomonadati</taxon>
        <taxon>Pseudomonadota</taxon>
        <taxon>Betaproteobacteria</taxon>
        <taxon>Burkholderiales</taxon>
        <taxon>Comamonadaceae</taxon>
        <taxon>Caenimonas</taxon>
    </lineage>
</organism>
<dbReference type="Gene3D" id="1.10.10.10">
    <property type="entry name" value="Winged helix-like DNA-binding domain superfamily/Winged helix DNA-binding domain"/>
    <property type="match status" value="1"/>
</dbReference>
<dbReference type="InterPro" id="IPR036390">
    <property type="entry name" value="WH_DNA-bd_sf"/>
</dbReference>
<keyword evidence="2" id="KW-0805">Transcription regulation</keyword>
<keyword evidence="4" id="KW-0010">Activator</keyword>
<keyword evidence="8" id="KW-1185">Reference proteome</keyword>
<protein>
    <submittedName>
        <fullName evidence="7">Transcriptional activator NhaR</fullName>
    </submittedName>
</protein>
<dbReference type="Proteomes" id="UP001596037">
    <property type="component" value="Unassembled WGS sequence"/>
</dbReference>
<evidence type="ECO:0000259" key="6">
    <source>
        <dbReference type="PROSITE" id="PS50931"/>
    </source>
</evidence>
<proteinExistence type="inferred from homology"/>
<evidence type="ECO:0000256" key="5">
    <source>
        <dbReference type="ARBA" id="ARBA00023163"/>
    </source>
</evidence>
<evidence type="ECO:0000313" key="8">
    <source>
        <dbReference type="Proteomes" id="UP001596037"/>
    </source>
</evidence>
<evidence type="ECO:0000256" key="3">
    <source>
        <dbReference type="ARBA" id="ARBA00023125"/>
    </source>
</evidence>
<gene>
    <name evidence="7" type="primary">nhaR</name>
    <name evidence="7" type="ORF">ACFPOE_15825</name>
</gene>
<dbReference type="SUPFAM" id="SSF46785">
    <property type="entry name" value="Winged helix' DNA-binding domain"/>
    <property type="match status" value="1"/>
</dbReference>
<dbReference type="Pfam" id="PF00126">
    <property type="entry name" value="HTH_1"/>
    <property type="match status" value="1"/>
</dbReference>
<comment type="similarity">
    <text evidence="1">Belongs to the LysR transcriptional regulatory family.</text>
</comment>
<comment type="caution">
    <text evidence="7">The sequence shown here is derived from an EMBL/GenBank/DDBJ whole genome shotgun (WGS) entry which is preliminary data.</text>
</comment>
<dbReference type="NCBIfam" id="NF008284">
    <property type="entry name" value="PRK11062.1"/>
    <property type="match status" value="1"/>
</dbReference>
<keyword evidence="3" id="KW-0238">DNA-binding</keyword>
<dbReference type="InterPro" id="IPR036388">
    <property type="entry name" value="WH-like_DNA-bd_sf"/>
</dbReference>
<accession>A0ABW0NGF4</accession>
<evidence type="ECO:0000313" key="7">
    <source>
        <dbReference type="EMBL" id="MFC5499016.1"/>
    </source>
</evidence>
<evidence type="ECO:0000256" key="2">
    <source>
        <dbReference type="ARBA" id="ARBA00023015"/>
    </source>
</evidence>
<dbReference type="PANTHER" id="PTHR30293">
    <property type="entry name" value="TRANSCRIPTIONAL REGULATORY PROTEIN NAC-RELATED"/>
    <property type="match status" value="1"/>
</dbReference>
<dbReference type="RefSeq" id="WP_376851090.1">
    <property type="nucleotide sequence ID" value="NZ_JBHSMF010000009.1"/>
</dbReference>